<name>U7D2S7_9BACT</name>
<accession>U7D2S7</accession>
<feature type="transmembrane region" description="Helical" evidence="2">
    <location>
        <begin position="157"/>
        <end position="176"/>
    </location>
</feature>
<feature type="domain" description="Tyrosine-protein kinase G-rich" evidence="3">
    <location>
        <begin position="105"/>
        <end position="178"/>
    </location>
</feature>
<gene>
    <name evidence="4" type="ORF">CALK_2344</name>
</gene>
<comment type="caution">
    <text evidence="4">The sequence shown here is derived from an EMBL/GenBank/DDBJ whole genome shotgun (WGS) entry which is preliminary data.</text>
</comment>
<evidence type="ECO:0000259" key="3">
    <source>
        <dbReference type="Pfam" id="PF13807"/>
    </source>
</evidence>
<organism evidence="4 5">
    <name type="scientific">Chitinivibrio alkaliphilus ACht1</name>
    <dbReference type="NCBI Taxonomy" id="1313304"/>
    <lineage>
        <taxon>Bacteria</taxon>
        <taxon>Pseudomonadati</taxon>
        <taxon>Fibrobacterota</taxon>
        <taxon>Chitinivibrionia</taxon>
        <taxon>Chitinivibrionales</taxon>
        <taxon>Chitinivibrionaceae</taxon>
        <taxon>Chitinivibrio</taxon>
    </lineage>
</organism>
<dbReference type="STRING" id="1313304.CALK_2344"/>
<keyword evidence="2" id="KW-0812">Transmembrane</keyword>
<dbReference type="PANTHER" id="PTHR32309:SF13">
    <property type="entry name" value="FERRIC ENTEROBACTIN TRANSPORT PROTEIN FEPE"/>
    <property type="match status" value="1"/>
</dbReference>
<evidence type="ECO:0000313" key="5">
    <source>
        <dbReference type="Proteomes" id="UP000017148"/>
    </source>
</evidence>
<dbReference type="GO" id="GO:0004713">
    <property type="term" value="F:protein tyrosine kinase activity"/>
    <property type="evidence" value="ECO:0007669"/>
    <property type="project" value="TreeGrafter"/>
</dbReference>
<dbReference type="eggNOG" id="COG3206">
    <property type="taxonomic scope" value="Bacteria"/>
</dbReference>
<sequence>MSLYGRLRSESRGHISVNKSGRILDVETKFTNPSLAYQVNRELIHLLTEYFQKDYQSRDRQNREFIEERLQEVRADLQSAEARLVAFQEQNIATQSPRVRLREDRIKREVDLAASLYKELNNQLERAKINEKKDVPVFEVLQEGELPLRPSEPDRRLLIIVGAIASGALSIFLVFFREWLRTFRAITPAAPQKKEPKQ</sequence>
<feature type="coiled-coil region" evidence="1">
    <location>
        <begin position="63"/>
        <end position="130"/>
    </location>
</feature>
<keyword evidence="1" id="KW-0175">Coiled coil</keyword>
<dbReference type="PANTHER" id="PTHR32309">
    <property type="entry name" value="TYROSINE-PROTEIN KINASE"/>
    <property type="match status" value="1"/>
</dbReference>
<dbReference type="InterPro" id="IPR032807">
    <property type="entry name" value="GNVR"/>
</dbReference>
<dbReference type="Pfam" id="PF13807">
    <property type="entry name" value="GNVR"/>
    <property type="match status" value="1"/>
</dbReference>
<dbReference type="InterPro" id="IPR050445">
    <property type="entry name" value="Bact_polysacc_biosynth/exp"/>
</dbReference>
<keyword evidence="2" id="KW-0472">Membrane</keyword>
<dbReference type="GO" id="GO:0005886">
    <property type="term" value="C:plasma membrane"/>
    <property type="evidence" value="ECO:0007669"/>
    <property type="project" value="TreeGrafter"/>
</dbReference>
<protein>
    <recommendedName>
        <fullName evidence="3">Tyrosine-protein kinase G-rich domain-containing protein</fullName>
    </recommendedName>
</protein>
<evidence type="ECO:0000256" key="1">
    <source>
        <dbReference type="SAM" id="Coils"/>
    </source>
</evidence>
<keyword evidence="5" id="KW-1185">Reference proteome</keyword>
<evidence type="ECO:0000313" key="4">
    <source>
        <dbReference type="EMBL" id="ERP30819.1"/>
    </source>
</evidence>
<dbReference type="EMBL" id="ASJR01000031">
    <property type="protein sequence ID" value="ERP30819.1"/>
    <property type="molecule type" value="Genomic_DNA"/>
</dbReference>
<dbReference type="Proteomes" id="UP000017148">
    <property type="component" value="Unassembled WGS sequence"/>
</dbReference>
<evidence type="ECO:0000256" key="2">
    <source>
        <dbReference type="SAM" id="Phobius"/>
    </source>
</evidence>
<dbReference type="AlphaFoldDB" id="U7D2S7"/>
<proteinExistence type="predicted"/>
<reference evidence="4 5" key="1">
    <citation type="journal article" date="2013" name="Environ. Microbiol.">
        <title>Genome analysis of Chitinivibrio alkaliphilus gen. nov., sp. nov., a novel extremely haloalkaliphilic anaerobic chitinolytic bacterium from the candidate phylum Termite Group 3.</title>
        <authorList>
            <person name="Sorokin D.Y."/>
            <person name="Gumerov V.M."/>
            <person name="Rakitin A.L."/>
            <person name="Beletsky A.V."/>
            <person name="Damste J.S."/>
            <person name="Muyzer G."/>
            <person name="Mardanov A.V."/>
            <person name="Ravin N.V."/>
        </authorList>
    </citation>
    <scope>NUCLEOTIDE SEQUENCE [LARGE SCALE GENOMIC DNA]</scope>
    <source>
        <strain evidence="4 5">ACht1</strain>
    </source>
</reference>
<keyword evidence="2" id="KW-1133">Transmembrane helix</keyword>